<dbReference type="GO" id="GO:0004725">
    <property type="term" value="F:protein tyrosine phosphatase activity"/>
    <property type="evidence" value="ECO:0007669"/>
    <property type="project" value="UniProtKB-UniRule"/>
</dbReference>
<dbReference type="InterPro" id="IPR016195">
    <property type="entry name" value="Pol/histidinol_Pase-like"/>
</dbReference>
<keyword evidence="3 5" id="KW-0904">Protein phosphatase</keyword>
<dbReference type="PANTHER" id="PTHR39181:SF1">
    <property type="entry name" value="TYROSINE-PROTEIN PHOSPHATASE YWQE"/>
    <property type="match status" value="1"/>
</dbReference>
<accession>A0AA96LBZ1</accession>
<keyword evidence="7" id="KW-1185">Reference proteome</keyword>
<organism evidence="6 7">
    <name type="scientific">Paenibacillus aurantius</name>
    <dbReference type="NCBI Taxonomy" id="2918900"/>
    <lineage>
        <taxon>Bacteria</taxon>
        <taxon>Bacillati</taxon>
        <taxon>Bacillota</taxon>
        <taxon>Bacilli</taxon>
        <taxon>Bacillales</taxon>
        <taxon>Paenibacillaceae</taxon>
        <taxon>Paenibacillus</taxon>
    </lineage>
</organism>
<sequence>MIDIHCHILPGMDDGPEEMDQSVRMAELAVREGITAIVATPHHANGVYRNSASAIIQAVHTLNAVLADLDVNLEIIPGQEVRLTDRLLEDLEEGRLILQGNRYLLLELPASRLPSRLEETLHELRVLGITPIIAHPERNAVLAADPGLLEALIDKGALSQLTSHSLTGLFGSRIQKAALRFCDRDLVHFVASDAHDTEVRNNRLAPAYALLQKRLGDAAVERLRRNTELMLTGEAIDPWPIRQKPKGLLRRLTIPFQRTRGEHAK</sequence>
<dbReference type="Gene3D" id="3.20.20.140">
    <property type="entry name" value="Metal-dependent hydrolases"/>
    <property type="match status" value="1"/>
</dbReference>
<evidence type="ECO:0000256" key="3">
    <source>
        <dbReference type="ARBA" id="ARBA00022912"/>
    </source>
</evidence>
<dbReference type="PANTHER" id="PTHR39181">
    <property type="entry name" value="TYROSINE-PROTEIN PHOSPHATASE YWQE"/>
    <property type="match status" value="1"/>
</dbReference>
<dbReference type="RefSeq" id="WP_315604610.1">
    <property type="nucleotide sequence ID" value="NZ_CP130318.1"/>
</dbReference>
<dbReference type="AlphaFoldDB" id="A0AA96LBZ1"/>
<dbReference type="SUPFAM" id="SSF89550">
    <property type="entry name" value="PHP domain-like"/>
    <property type="match status" value="1"/>
</dbReference>
<dbReference type="EC" id="3.1.3.48" evidence="5"/>
<keyword evidence="2 5" id="KW-0378">Hydrolase</keyword>
<evidence type="ECO:0000313" key="7">
    <source>
        <dbReference type="Proteomes" id="UP001305702"/>
    </source>
</evidence>
<dbReference type="Pfam" id="PF19567">
    <property type="entry name" value="CpsB_CapC"/>
    <property type="match status" value="1"/>
</dbReference>
<dbReference type="EMBL" id="CP130318">
    <property type="protein sequence ID" value="WNQ10836.1"/>
    <property type="molecule type" value="Genomic_DNA"/>
</dbReference>
<evidence type="ECO:0000256" key="5">
    <source>
        <dbReference type="PIRNR" id="PIRNR016557"/>
    </source>
</evidence>
<dbReference type="InterPro" id="IPR016667">
    <property type="entry name" value="Caps_polysacc_synth_CpsB/CapC"/>
</dbReference>
<name>A0AA96LBZ1_9BACL</name>
<evidence type="ECO:0000256" key="4">
    <source>
        <dbReference type="ARBA" id="ARBA00051722"/>
    </source>
</evidence>
<comment type="catalytic activity">
    <reaction evidence="4 5">
        <text>O-phospho-L-tyrosyl-[protein] + H2O = L-tyrosyl-[protein] + phosphate</text>
        <dbReference type="Rhea" id="RHEA:10684"/>
        <dbReference type="Rhea" id="RHEA-COMP:10136"/>
        <dbReference type="Rhea" id="RHEA-COMP:20101"/>
        <dbReference type="ChEBI" id="CHEBI:15377"/>
        <dbReference type="ChEBI" id="CHEBI:43474"/>
        <dbReference type="ChEBI" id="CHEBI:46858"/>
        <dbReference type="ChEBI" id="CHEBI:61978"/>
        <dbReference type="EC" id="3.1.3.48"/>
    </reaction>
</comment>
<evidence type="ECO:0000256" key="1">
    <source>
        <dbReference type="ARBA" id="ARBA00005750"/>
    </source>
</evidence>
<reference evidence="6 7" key="1">
    <citation type="submission" date="2022-02" db="EMBL/GenBank/DDBJ databases">
        <title>Paenibacillus sp. MBLB1776 Whole Genome Shotgun Sequencing.</title>
        <authorList>
            <person name="Hwang C.Y."/>
            <person name="Cho E.-S."/>
            <person name="Seo M.-J."/>
        </authorList>
    </citation>
    <scope>NUCLEOTIDE SEQUENCE [LARGE SCALE GENOMIC DNA]</scope>
    <source>
        <strain evidence="6 7">MBLB1776</strain>
    </source>
</reference>
<dbReference type="GO" id="GO:0030145">
    <property type="term" value="F:manganese ion binding"/>
    <property type="evidence" value="ECO:0007669"/>
    <property type="project" value="UniProtKB-UniRule"/>
</dbReference>
<evidence type="ECO:0000313" key="6">
    <source>
        <dbReference type="EMBL" id="WNQ10836.1"/>
    </source>
</evidence>
<dbReference type="Proteomes" id="UP001305702">
    <property type="component" value="Chromosome"/>
</dbReference>
<dbReference type="KEGG" id="paun:MJA45_24980"/>
<protein>
    <recommendedName>
        <fullName evidence="5">Tyrosine-protein phosphatase</fullName>
        <ecNumber evidence="5">3.1.3.48</ecNumber>
    </recommendedName>
</protein>
<dbReference type="PIRSF" id="PIRSF016557">
    <property type="entry name" value="Caps_synth_CpsB"/>
    <property type="match status" value="1"/>
</dbReference>
<proteinExistence type="inferred from homology"/>
<comment type="similarity">
    <text evidence="1 5">Belongs to the metallo-dependent hydrolases superfamily. CpsB/CapC family.</text>
</comment>
<evidence type="ECO:0000256" key="2">
    <source>
        <dbReference type="ARBA" id="ARBA00022801"/>
    </source>
</evidence>
<gene>
    <name evidence="6" type="ORF">MJA45_24980</name>
</gene>